<feature type="transmembrane region" description="Helical" evidence="9">
    <location>
        <begin position="12"/>
        <end position="31"/>
    </location>
</feature>
<dbReference type="InterPro" id="IPR050482">
    <property type="entry name" value="Sensor_HK_TwoCompSys"/>
</dbReference>
<dbReference type="Pfam" id="PF02518">
    <property type="entry name" value="HATPase_c"/>
    <property type="match status" value="1"/>
</dbReference>
<evidence type="ECO:0000256" key="5">
    <source>
        <dbReference type="ARBA" id="ARBA00022741"/>
    </source>
</evidence>
<keyword evidence="9" id="KW-1133">Transmembrane helix</keyword>
<keyword evidence="5" id="KW-0547">Nucleotide-binding</keyword>
<dbReference type="Proteomes" id="UP000094053">
    <property type="component" value="Unassembled WGS sequence"/>
</dbReference>
<dbReference type="InterPro" id="IPR036890">
    <property type="entry name" value="HATPase_C_sf"/>
</dbReference>
<proteinExistence type="predicted"/>
<dbReference type="Pfam" id="PF23539">
    <property type="entry name" value="DUF7134"/>
    <property type="match status" value="1"/>
</dbReference>
<comment type="catalytic activity">
    <reaction evidence="1">
        <text>ATP + protein L-histidine = ADP + protein N-phospho-L-histidine.</text>
        <dbReference type="EC" id="2.7.13.3"/>
    </reaction>
</comment>
<evidence type="ECO:0000256" key="9">
    <source>
        <dbReference type="SAM" id="Phobius"/>
    </source>
</evidence>
<dbReference type="InterPro" id="IPR011712">
    <property type="entry name" value="Sig_transdc_His_kin_sub3_dim/P"/>
</dbReference>
<dbReference type="CDD" id="cd16917">
    <property type="entry name" value="HATPase_UhpB-NarQ-NarX-like"/>
    <property type="match status" value="1"/>
</dbReference>
<accession>A0A1E3RD26</accession>
<dbReference type="Pfam" id="PF07730">
    <property type="entry name" value="HisKA_3"/>
    <property type="match status" value="1"/>
</dbReference>
<evidence type="ECO:0000256" key="7">
    <source>
        <dbReference type="ARBA" id="ARBA00022840"/>
    </source>
</evidence>
<dbReference type="STRING" id="1776.BHQ18_22185"/>
<dbReference type="Gene3D" id="3.30.565.10">
    <property type="entry name" value="Histidine kinase-like ATPase, C-terminal domain"/>
    <property type="match status" value="1"/>
</dbReference>
<keyword evidence="8" id="KW-0902">Two-component regulatory system</keyword>
<dbReference type="RefSeq" id="WP_069415809.1">
    <property type="nucleotide sequence ID" value="NZ_JACKUL010000009.1"/>
</dbReference>
<keyword evidence="6" id="KW-0418">Kinase</keyword>
<feature type="transmembrane region" description="Helical" evidence="9">
    <location>
        <begin position="101"/>
        <end position="119"/>
    </location>
</feature>
<dbReference type="GO" id="GO:0016020">
    <property type="term" value="C:membrane"/>
    <property type="evidence" value="ECO:0007669"/>
    <property type="project" value="InterPro"/>
</dbReference>
<evidence type="ECO:0000259" key="12">
    <source>
        <dbReference type="Pfam" id="PF23539"/>
    </source>
</evidence>
<keyword evidence="9" id="KW-0472">Membrane</keyword>
<keyword evidence="4" id="KW-0808">Transferase</keyword>
<dbReference type="GO" id="GO:0005524">
    <property type="term" value="F:ATP binding"/>
    <property type="evidence" value="ECO:0007669"/>
    <property type="project" value="UniProtKB-KW"/>
</dbReference>
<dbReference type="InterPro" id="IPR003594">
    <property type="entry name" value="HATPase_dom"/>
</dbReference>
<evidence type="ECO:0000256" key="1">
    <source>
        <dbReference type="ARBA" id="ARBA00000085"/>
    </source>
</evidence>
<dbReference type="AlphaFoldDB" id="A0A1E3RD26"/>
<evidence type="ECO:0000256" key="8">
    <source>
        <dbReference type="ARBA" id="ARBA00023012"/>
    </source>
</evidence>
<dbReference type="EMBL" id="MIHA01000019">
    <property type="protein sequence ID" value="ODQ87770.1"/>
    <property type="molecule type" value="Genomic_DNA"/>
</dbReference>
<feature type="domain" description="Signal transduction histidine kinase subgroup 3 dimerisation and phosphoacceptor" evidence="11">
    <location>
        <begin position="181"/>
        <end position="249"/>
    </location>
</feature>
<feature type="transmembrane region" description="Helical" evidence="9">
    <location>
        <begin position="57"/>
        <end position="73"/>
    </location>
</feature>
<dbReference type="GO" id="GO:0000155">
    <property type="term" value="F:phosphorelay sensor kinase activity"/>
    <property type="evidence" value="ECO:0007669"/>
    <property type="project" value="InterPro"/>
</dbReference>
<dbReference type="OrthoDB" id="227596at2"/>
<evidence type="ECO:0000256" key="2">
    <source>
        <dbReference type="ARBA" id="ARBA00012438"/>
    </source>
</evidence>
<feature type="transmembrane region" description="Helical" evidence="9">
    <location>
        <begin position="37"/>
        <end position="52"/>
    </location>
</feature>
<evidence type="ECO:0000313" key="13">
    <source>
        <dbReference type="EMBL" id="ODQ87770.1"/>
    </source>
</evidence>
<dbReference type="GO" id="GO:0046983">
    <property type="term" value="F:protein dimerization activity"/>
    <property type="evidence" value="ECO:0007669"/>
    <property type="project" value="InterPro"/>
</dbReference>
<keyword evidence="3" id="KW-0597">Phosphoprotein</keyword>
<feature type="transmembrane region" description="Helical" evidence="9">
    <location>
        <begin position="125"/>
        <end position="146"/>
    </location>
</feature>
<dbReference type="PANTHER" id="PTHR24421">
    <property type="entry name" value="NITRATE/NITRITE SENSOR PROTEIN NARX-RELATED"/>
    <property type="match status" value="1"/>
</dbReference>
<feature type="domain" description="DUF7134" evidence="12">
    <location>
        <begin position="4"/>
        <end position="153"/>
    </location>
</feature>
<keyword evidence="7" id="KW-0067">ATP-binding</keyword>
<dbReference type="EC" id="2.7.13.3" evidence="2"/>
<comment type="caution">
    <text evidence="13">The sequence shown here is derived from an EMBL/GenBank/DDBJ whole genome shotgun (WGS) entry which is preliminary data.</text>
</comment>
<dbReference type="SUPFAM" id="SSF55874">
    <property type="entry name" value="ATPase domain of HSP90 chaperone/DNA topoisomerase II/histidine kinase"/>
    <property type="match status" value="1"/>
</dbReference>
<reference evidence="14" key="1">
    <citation type="submission" date="2016-09" db="EMBL/GenBank/DDBJ databases">
        <authorList>
            <person name="Greninger A.L."/>
            <person name="Jerome K.R."/>
            <person name="Mcnair B."/>
            <person name="Wallis C."/>
            <person name="Fang F."/>
        </authorList>
    </citation>
    <scope>NUCLEOTIDE SEQUENCE [LARGE SCALE GENOMIC DNA]</scope>
    <source>
        <strain evidence="14">M6</strain>
    </source>
</reference>
<gene>
    <name evidence="13" type="ORF">BHQ18_22185</name>
</gene>
<dbReference type="InterPro" id="IPR055558">
    <property type="entry name" value="DUF7134"/>
</dbReference>
<dbReference type="Gene3D" id="1.20.5.1930">
    <property type="match status" value="1"/>
</dbReference>
<evidence type="ECO:0000256" key="4">
    <source>
        <dbReference type="ARBA" id="ARBA00022679"/>
    </source>
</evidence>
<feature type="domain" description="Histidine kinase/HSP90-like ATPase" evidence="10">
    <location>
        <begin position="291"/>
        <end position="377"/>
    </location>
</feature>
<evidence type="ECO:0000259" key="10">
    <source>
        <dbReference type="Pfam" id="PF02518"/>
    </source>
</evidence>
<evidence type="ECO:0000256" key="3">
    <source>
        <dbReference type="ARBA" id="ARBA00022553"/>
    </source>
</evidence>
<sequence length="381" mass="40354">MGRIRARELGADVVIALIVFAALVAAIVARLDGTEPGWPAYLFAFAMAAVLLLRRRFPVQVLVAAAVLLVVYHASGQPALPLALPVVVALYSAAERGRLRWAVGTAAMLVVVSTVARLLEGDSLAWLAGYDLVSQVGLMAATIALGDAVRSRRGWREQLRRQEAAAAAEREREATRRAEQERLRIARDLHDVLAHALSVVSLHSDVAREALEDTEPDTVAAASSLSAVRQAARAATRELRATVGSLRSSPQPVPGLDRLDELVRAAADGGLVVELLRDGDLQDVPAVVASTAYRIVQESLTNVRRHADARKVTVDVCDGRDALIIRISDDGTSSRVAAQGASGYGLLGMRERAGLLGGRVCAGPTESGWTVEAVLPFGGAP</sequence>
<evidence type="ECO:0000259" key="11">
    <source>
        <dbReference type="Pfam" id="PF07730"/>
    </source>
</evidence>
<dbReference type="PANTHER" id="PTHR24421:SF10">
    <property type="entry name" value="NITRATE_NITRITE SENSOR PROTEIN NARQ"/>
    <property type="match status" value="1"/>
</dbReference>
<keyword evidence="9" id="KW-0812">Transmembrane</keyword>
<evidence type="ECO:0000313" key="14">
    <source>
        <dbReference type="Proteomes" id="UP000094053"/>
    </source>
</evidence>
<protein>
    <recommendedName>
        <fullName evidence="2">histidine kinase</fullName>
        <ecNumber evidence="2">2.7.13.3</ecNumber>
    </recommendedName>
</protein>
<name>A0A1E3RD26_MYCFV</name>
<evidence type="ECO:0000256" key="6">
    <source>
        <dbReference type="ARBA" id="ARBA00022777"/>
    </source>
</evidence>
<organism evidence="13 14">
    <name type="scientific">Mycolicibacterium flavescens</name>
    <name type="common">Mycobacterium flavescens</name>
    <dbReference type="NCBI Taxonomy" id="1776"/>
    <lineage>
        <taxon>Bacteria</taxon>
        <taxon>Bacillati</taxon>
        <taxon>Actinomycetota</taxon>
        <taxon>Actinomycetes</taxon>
        <taxon>Mycobacteriales</taxon>
        <taxon>Mycobacteriaceae</taxon>
        <taxon>Mycolicibacterium</taxon>
    </lineage>
</organism>
<keyword evidence="14" id="KW-1185">Reference proteome</keyword>